<evidence type="ECO:0000313" key="1">
    <source>
        <dbReference type="EMBL" id="KAK2158041.1"/>
    </source>
</evidence>
<dbReference type="Proteomes" id="UP001208570">
    <property type="component" value="Unassembled WGS sequence"/>
</dbReference>
<dbReference type="EMBL" id="JAODUP010000178">
    <property type="protein sequence ID" value="KAK2158041.1"/>
    <property type="molecule type" value="Genomic_DNA"/>
</dbReference>
<proteinExistence type="predicted"/>
<keyword evidence="2" id="KW-1185">Reference proteome</keyword>
<evidence type="ECO:0000313" key="2">
    <source>
        <dbReference type="Proteomes" id="UP001208570"/>
    </source>
</evidence>
<protein>
    <submittedName>
        <fullName evidence="1">Uncharacterized protein</fullName>
    </submittedName>
</protein>
<gene>
    <name evidence="1" type="ORF">LSH36_178g03009</name>
</gene>
<dbReference type="AlphaFoldDB" id="A0AAD9JRS7"/>
<sequence length="119" mass="13423">MARPRIIYNAWGEEEVFLEEDIDHSHLVEEALAALTLTPESPPNKDILKTFLALSSDSRTLHKDHSIRENSHSVKNYSSKCAKTLPRSHKVSACSDLLNEVPSPLHLKHYSDVSLYVCV</sequence>
<name>A0AAD9JRS7_9ANNE</name>
<reference evidence="1" key="1">
    <citation type="journal article" date="2023" name="Mol. Biol. Evol.">
        <title>Third-Generation Sequencing Reveals the Adaptive Role of the Epigenome in Three Deep-Sea Polychaetes.</title>
        <authorList>
            <person name="Perez M."/>
            <person name="Aroh O."/>
            <person name="Sun Y."/>
            <person name="Lan Y."/>
            <person name="Juniper S.K."/>
            <person name="Young C.R."/>
            <person name="Angers B."/>
            <person name="Qian P.Y."/>
        </authorList>
    </citation>
    <scope>NUCLEOTIDE SEQUENCE</scope>
    <source>
        <strain evidence="1">P08H-3</strain>
    </source>
</reference>
<organism evidence="1 2">
    <name type="scientific">Paralvinella palmiformis</name>
    <dbReference type="NCBI Taxonomy" id="53620"/>
    <lineage>
        <taxon>Eukaryota</taxon>
        <taxon>Metazoa</taxon>
        <taxon>Spiralia</taxon>
        <taxon>Lophotrochozoa</taxon>
        <taxon>Annelida</taxon>
        <taxon>Polychaeta</taxon>
        <taxon>Sedentaria</taxon>
        <taxon>Canalipalpata</taxon>
        <taxon>Terebellida</taxon>
        <taxon>Terebelliformia</taxon>
        <taxon>Alvinellidae</taxon>
        <taxon>Paralvinella</taxon>
    </lineage>
</organism>
<comment type="caution">
    <text evidence="1">The sequence shown here is derived from an EMBL/GenBank/DDBJ whole genome shotgun (WGS) entry which is preliminary data.</text>
</comment>
<accession>A0AAD9JRS7</accession>